<feature type="compositionally biased region" description="Polar residues" evidence="9">
    <location>
        <begin position="108"/>
        <end position="117"/>
    </location>
</feature>
<evidence type="ECO:0000256" key="5">
    <source>
        <dbReference type="ARBA" id="ARBA00023163"/>
    </source>
</evidence>
<dbReference type="PANTHER" id="PTHR10015:SF427">
    <property type="entry name" value="HEAT SHOCK FACTOR PROTEIN"/>
    <property type="match status" value="1"/>
</dbReference>
<comment type="subunit">
    <text evidence="7">Homotrimer. Homotrimerization increases the affinity of HSF1 to DNA. Interacts with transcriptional coregulator SSA1 on chromatin.</text>
</comment>
<dbReference type="EMBL" id="RSCD01000007">
    <property type="protein sequence ID" value="RSH91774.1"/>
    <property type="molecule type" value="Genomic_DNA"/>
</dbReference>
<feature type="compositionally biased region" description="Low complexity" evidence="9">
    <location>
        <begin position="67"/>
        <end position="90"/>
    </location>
</feature>
<evidence type="ECO:0000313" key="12">
    <source>
        <dbReference type="Proteomes" id="UP000279259"/>
    </source>
</evidence>
<protein>
    <recommendedName>
        <fullName evidence="10">HSF-type DNA-binding domain-containing protein</fullName>
    </recommendedName>
</protein>
<comment type="caution">
    <text evidence="11">The sequence shown here is derived from an EMBL/GenBank/DDBJ whole genome shotgun (WGS) entry which is preliminary data.</text>
</comment>
<name>A0A427YKZ8_9TREE</name>
<dbReference type="GO" id="GO:0003700">
    <property type="term" value="F:DNA-binding transcription factor activity"/>
    <property type="evidence" value="ECO:0007669"/>
    <property type="project" value="InterPro"/>
</dbReference>
<feature type="region of interest" description="Disordered" evidence="9">
    <location>
        <begin position="290"/>
        <end position="405"/>
    </location>
</feature>
<organism evidence="11 12">
    <name type="scientific">Saitozyma podzolica</name>
    <dbReference type="NCBI Taxonomy" id="1890683"/>
    <lineage>
        <taxon>Eukaryota</taxon>
        <taxon>Fungi</taxon>
        <taxon>Dikarya</taxon>
        <taxon>Basidiomycota</taxon>
        <taxon>Agaricomycotina</taxon>
        <taxon>Tremellomycetes</taxon>
        <taxon>Tremellales</taxon>
        <taxon>Trimorphomycetaceae</taxon>
        <taxon>Saitozyma</taxon>
    </lineage>
</organism>
<evidence type="ECO:0000256" key="4">
    <source>
        <dbReference type="ARBA" id="ARBA00023125"/>
    </source>
</evidence>
<evidence type="ECO:0000313" key="11">
    <source>
        <dbReference type="EMBL" id="RSH91774.1"/>
    </source>
</evidence>
<dbReference type="OrthoDB" id="60033at2759"/>
<dbReference type="Pfam" id="PF00447">
    <property type="entry name" value="HSF_DNA-bind"/>
    <property type="match status" value="1"/>
</dbReference>
<keyword evidence="3" id="KW-0805">Transcription regulation</keyword>
<keyword evidence="6" id="KW-0539">Nucleus</keyword>
<dbReference type="PRINTS" id="PR00056">
    <property type="entry name" value="HSFDOMAIN"/>
</dbReference>
<gene>
    <name evidence="11" type="ORF">EHS25_009143</name>
</gene>
<keyword evidence="12" id="KW-1185">Reference proteome</keyword>
<dbReference type="PANTHER" id="PTHR10015">
    <property type="entry name" value="HEAT SHOCK TRANSCRIPTION FACTOR"/>
    <property type="match status" value="1"/>
</dbReference>
<dbReference type="AlphaFoldDB" id="A0A427YKZ8"/>
<comment type="subcellular location">
    <subcellularLocation>
        <location evidence="1">Nucleus</location>
    </subcellularLocation>
</comment>
<dbReference type="InterPro" id="IPR036388">
    <property type="entry name" value="WH-like_DNA-bd_sf"/>
</dbReference>
<dbReference type="SMART" id="SM00415">
    <property type="entry name" value="HSF"/>
    <property type="match status" value="1"/>
</dbReference>
<sequence length="671" mass="72551">MADEGLQEEGPGKRRLSLRLGGDRDAVLDKRPKADPQGRQSKSKEADAGSTIGEQGGQGGQGGQGRGRASPVASISHRSSSSRSPPGSSSTEGAGRMVRRSSRRSSFAPITTSSAPTHPSMGPGPAWRAGDQQATQMTPNTQSSSSSRSSTRPLRQNVPTNIPPSTRIPSPPLGFNLSTGQPLVNPPMKTQAAFVGKLYSMLEDDDILTTGLIHWSSEGTTFTCPNPTEFSKEVLPRFFKHNNWQSFVRQLNMYSFNKVNDLYATSSDPQAWEFRHPLFRRGEAHLLAQIKRKSARSSQVEGQTAASPTDETSEMPRAVAGWMRESGNTSVRTSPVRETPTRGPVYGHNLLTGETIQPRQQEETRPSSQSYWDARPPNTAMSTGRIPDPPPRFHPDPTRPPLTAQRYVPQYPESPYYPQPQQPSPVTTLNGQVAFLEDRVQRLSDLLNNERVDHVRTSIDFTSAMLNLINTLGNQPSVTADLRALHDSLTRQGADLRHKYETLMASDALTTLSGAGPQRPPTGDRRRTAPEPAPWGGGAPGPRPAPGVVMSDPRMAAAAHLTPRSSPLISNFPDPSGLPAPPAHYPSRMGGPSFGPTGPGHPPPFSTSPLTHTQRDIPRSEVPPPLQLPGLESKDVKFPSGHGHAPARAVAGEDEPMDDVKPKTGLQNLLN</sequence>
<feature type="compositionally biased region" description="Polar residues" evidence="9">
    <location>
        <begin position="151"/>
        <end position="168"/>
    </location>
</feature>
<feature type="compositionally biased region" description="Polar residues" evidence="9">
    <location>
        <begin position="132"/>
        <end position="142"/>
    </location>
</feature>
<evidence type="ECO:0000256" key="9">
    <source>
        <dbReference type="SAM" id="MobiDB-lite"/>
    </source>
</evidence>
<dbReference type="Proteomes" id="UP000279259">
    <property type="component" value="Unassembled WGS sequence"/>
</dbReference>
<dbReference type="InterPro" id="IPR036390">
    <property type="entry name" value="WH_DNA-bd_sf"/>
</dbReference>
<evidence type="ECO:0000256" key="1">
    <source>
        <dbReference type="ARBA" id="ARBA00004123"/>
    </source>
</evidence>
<dbReference type="FunFam" id="1.10.10.10:FF:000027">
    <property type="entry name" value="Heat shock transcription factor 1"/>
    <property type="match status" value="1"/>
</dbReference>
<feature type="compositionally biased region" description="Polar residues" evidence="9">
    <location>
        <begin position="296"/>
        <end position="310"/>
    </location>
</feature>
<evidence type="ECO:0000259" key="10">
    <source>
        <dbReference type="SMART" id="SM00415"/>
    </source>
</evidence>
<feature type="region of interest" description="Disordered" evidence="9">
    <location>
        <begin position="565"/>
        <end position="671"/>
    </location>
</feature>
<evidence type="ECO:0000256" key="7">
    <source>
        <dbReference type="ARBA" id="ARBA00062171"/>
    </source>
</evidence>
<feature type="region of interest" description="Disordered" evidence="9">
    <location>
        <begin position="1"/>
        <end position="173"/>
    </location>
</feature>
<evidence type="ECO:0000256" key="3">
    <source>
        <dbReference type="ARBA" id="ARBA00023015"/>
    </source>
</evidence>
<keyword evidence="5" id="KW-0804">Transcription</keyword>
<keyword evidence="4" id="KW-0238">DNA-binding</keyword>
<dbReference type="STRING" id="1890683.A0A427YKZ8"/>
<evidence type="ECO:0000256" key="8">
    <source>
        <dbReference type="RuleBase" id="RU004020"/>
    </source>
</evidence>
<reference evidence="11 12" key="1">
    <citation type="submission" date="2018-11" db="EMBL/GenBank/DDBJ databases">
        <title>Genome sequence of Saitozyma podzolica DSM 27192.</title>
        <authorList>
            <person name="Aliyu H."/>
            <person name="Gorte O."/>
            <person name="Ochsenreither K."/>
        </authorList>
    </citation>
    <scope>NUCLEOTIDE SEQUENCE [LARGE SCALE GENOMIC DNA]</scope>
    <source>
        <strain evidence="11 12">DSM 27192</strain>
    </source>
</reference>
<dbReference type="GO" id="GO:0005634">
    <property type="term" value="C:nucleus"/>
    <property type="evidence" value="ECO:0007669"/>
    <property type="project" value="UniProtKB-SubCell"/>
</dbReference>
<feature type="region of interest" description="Disordered" evidence="9">
    <location>
        <begin position="507"/>
        <end position="550"/>
    </location>
</feature>
<accession>A0A427YKZ8</accession>
<comment type="similarity">
    <text evidence="2 8">Belongs to the HSF family.</text>
</comment>
<evidence type="ECO:0000256" key="6">
    <source>
        <dbReference type="ARBA" id="ARBA00023242"/>
    </source>
</evidence>
<feature type="compositionally biased region" description="Basic and acidic residues" evidence="9">
    <location>
        <begin position="21"/>
        <end position="47"/>
    </location>
</feature>
<dbReference type="InterPro" id="IPR000232">
    <property type="entry name" value="HSF_DNA-bd"/>
</dbReference>
<dbReference type="Gene3D" id="1.10.10.10">
    <property type="entry name" value="Winged helix-like DNA-binding domain superfamily/Winged helix DNA-binding domain"/>
    <property type="match status" value="1"/>
</dbReference>
<dbReference type="GO" id="GO:0043565">
    <property type="term" value="F:sequence-specific DNA binding"/>
    <property type="evidence" value="ECO:0007669"/>
    <property type="project" value="InterPro"/>
</dbReference>
<proteinExistence type="inferred from homology"/>
<evidence type="ECO:0000256" key="2">
    <source>
        <dbReference type="ARBA" id="ARBA00006403"/>
    </source>
</evidence>
<feature type="compositionally biased region" description="Gly residues" evidence="9">
    <location>
        <begin position="54"/>
        <end position="66"/>
    </location>
</feature>
<feature type="domain" description="HSF-type DNA-binding" evidence="10">
    <location>
        <begin position="190"/>
        <end position="293"/>
    </location>
</feature>
<dbReference type="SUPFAM" id="SSF46785">
    <property type="entry name" value="Winged helix' DNA-binding domain"/>
    <property type="match status" value="1"/>
</dbReference>